<feature type="domain" description="EGF-like" evidence="10">
    <location>
        <begin position="152"/>
        <end position="196"/>
    </location>
</feature>
<dbReference type="InterPro" id="IPR001881">
    <property type="entry name" value="EGF-like_Ca-bd_dom"/>
</dbReference>
<proteinExistence type="predicted"/>
<evidence type="ECO:0000256" key="7">
    <source>
        <dbReference type="PROSITE-ProRule" id="PRU00076"/>
    </source>
</evidence>
<evidence type="ECO:0000313" key="11">
    <source>
        <dbReference type="EMBL" id="ELU14469.1"/>
    </source>
</evidence>
<sequence length="338" mass="36353">MIKDIAKVSRLCNQLTQPKTFIDCEPGFWGIDCQECKCSEAVCNAIVGCTECPSGFKGANCDEDIDECSSNPCTSLGLGAGVCNNTRGTYVCECASGYEGDLCNQLVDVCASFTDPTEGCQQNANCSNTGQPNGYECTCATPDYNGVNCSTNVNACATYIPTREKLDPCFNGATCVDAAYGYTCTCSSGFTGFFCVTALAEESTTAATTTASESTTSAPDDEAFPVEGIVVATILGVVGVLAGVFIGIGLYQRFKMSKLKTFRLKEDQYSYGSDYYGTPRRNPGRRWARRPESYSAPYTPNPYAQSPYGPPNWSMLRNAAQQNMQAASPYNSFGQQYR</sequence>
<comment type="caution">
    <text evidence="7">Lacks conserved residue(s) required for the propagation of feature annotation.</text>
</comment>
<feature type="domain" description="EGF-like" evidence="10">
    <location>
        <begin position="64"/>
        <end position="104"/>
    </location>
</feature>
<dbReference type="EMBL" id="KB294486">
    <property type="protein sequence ID" value="ELU14469.1"/>
    <property type="molecule type" value="Genomic_DNA"/>
</dbReference>
<feature type="region of interest" description="Disordered" evidence="8">
    <location>
        <begin position="275"/>
        <end position="302"/>
    </location>
</feature>
<keyword evidence="9" id="KW-0472">Membrane</keyword>
<evidence type="ECO:0000256" key="4">
    <source>
        <dbReference type="ARBA" id="ARBA00022737"/>
    </source>
</evidence>
<reference evidence="12" key="3">
    <citation type="submission" date="2015-06" db="UniProtKB">
        <authorList>
            <consortium name="EnsemblMetazoa"/>
        </authorList>
    </citation>
    <scope>IDENTIFICATION</scope>
</reference>
<protein>
    <recommendedName>
        <fullName evidence="10">EGF-like domain-containing protein</fullName>
    </recommendedName>
</protein>
<dbReference type="Proteomes" id="UP000014760">
    <property type="component" value="Unassembled WGS sequence"/>
</dbReference>
<gene>
    <name evidence="11" type="ORF">CAPTEDRAFT_180503</name>
</gene>
<dbReference type="Gene3D" id="2.10.25.10">
    <property type="entry name" value="Laminin"/>
    <property type="match status" value="2"/>
</dbReference>
<dbReference type="AlphaFoldDB" id="R7V7C7"/>
<dbReference type="InterPro" id="IPR051830">
    <property type="entry name" value="NOTCH_homolog"/>
</dbReference>
<evidence type="ECO:0000256" key="8">
    <source>
        <dbReference type="SAM" id="MobiDB-lite"/>
    </source>
</evidence>
<dbReference type="PANTHER" id="PTHR24033:SF224">
    <property type="entry name" value="C-TYPE LECTIN"/>
    <property type="match status" value="1"/>
</dbReference>
<dbReference type="PROSITE" id="PS50026">
    <property type="entry name" value="EGF_3"/>
    <property type="match status" value="3"/>
</dbReference>
<evidence type="ECO:0000256" key="2">
    <source>
        <dbReference type="ARBA" id="ARBA00022525"/>
    </source>
</evidence>
<feature type="domain" description="EGF-like" evidence="10">
    <location>
        <begin position="106"/>
        <end position="150"/>
    </location>
</feature>
<evidence type="ECO:0000313" key="12">
    <source>
        <dbReference type="EnsemblMetazoa" id="CapteP180503"/>
    </source>
</evidence>
<accession>R7V7C7</accession>
<dbReference type="GO" id="GO:0007399">
    <property type="term" value="P:nervous system development"/>
    <property type="evidence" value="ECO:0007669"/>
    <property type="project" value="UniProtKB-ARBA"/>
</dbReference>
<keyword evidence="5 7" id="KW-1015">Disulfide bond</keyword>
<dbReference type="InterPro" id="IPR000742">
    <property type="entry name" value="EGF"/>
</dbReference>
<dbReference type="HOGENOM" id="CLU_821940_0_0_1"/>
<organism evidence="11">
    <name type="scientific">Capitella teleta</name>
    <name type="common">Polychaete worm</name>
    <dbReference type="NCBI Taxonomy" id="283909"/>
    <lineage>
        <taxon>Eukaryota</taxon>
        <taxon>Metazoa</taxon>
        <taxon>Spiralia</taxon>
        <taxon>Lophotrochozoa</taxon>
        <taxon>Annelida</taxon>
        <taxon>Polychaeta</taxon>
        <taxon>Sedentaria</taxon>
        <taxon>Scolecida</taxon>
        <taxon>Capitellidae</taxon>
        <taxon>Capitella</taxon>
    </lineage>
</organism>
<dbReference type="PROSITE" id="PS00010">
    <property type="entry name" value="ASX_HYDROXYL"/>
    <property type="match status" value="2"/>
</dbReference>
<keyword evidence="4" id="KW-0677">Repeat</keyword>
<keyword evidence="3 7" id="KW-0245">EGF-like domain</keyword>
<dbReference type="OMA" id="SICARCE"/>
<dbReference type="FunFam" id="2.10.25.10:FF:000045">
    <property type="entry name" value="Slit guidance ligand 2"/>
    <property type="match status" value="1"/>
</dbReference>
<keyword evidence="9" id="KW-0812">Transmembrane</keyword>
<dbReference type="SMART" id="SM00179">
    <property type="entry name" value="EGF_CA"/>
    <property type="match status" value="2"/>
</dbReference>
<dbReference type="CDD" id="cd00054">
    <property type="entry name" value="EGF_CA"/>
    <property type="match status" value="2"/>
</dbReference>
<reference evidence="11 13" key="2">
    <citation type="journal article" date="2013" name="Nature">
        <title>Insights into bilaterian evolution from three spiralian genomes.</title>
        <authorList>
            <person name="Simakov O."/>
            <person name="Marletaz F."/>
            <person name="Cho S.J."/>
            <person name="Edsinger-Gonzales E."/>
            <person name="Havlak P."/>
            <person name="Hellsten U."/>
            <person name="Kuo D.H."/>
            <person name="Larsson T."/>
            <person name="Lv J."/>
            <person name="Arendt D."/>
            <person name="Savage R."/>
            <person name="Osoegawa K."/>
            <person name="de Jong P."/>
            <person name="Grimwood J."/>
            <person name="Chapman J.A."/>
            <person name="Shapiro H."/>
            <person name="Aerts A."/>
            <person name="Otillar R.P."/>
            <person name="Terry A.Y."/>
            <person name="Boore J.L."/>
            <person name="Grigoriev I.V."/>
            <person name="Lindberg D.R."/>
            <person name="Seaver E.C."/>
            <person name="Weisblat D.A."/>
            <person name="Putnam N.H."/>
            <person name="Rokhsar D.S."/>
        </authorList>
    </citation>
    <scope>NUCLEOTIDE SEQUENCE</scope>
    <source>
        <strain evidence="11 13">I ESC-2004</strain>
    </source>
</reference>
<keyword evidence="2" id="KW-0964">Secreted</keyword>
<evidence type="ECO:0000259" key="10">
    <source>
        <dbReference type="PROSITE" id="PS50026"/>
    </source>
</evidence>
<feature type="disulfide bond" evidence="7">
    <location>
        <begin position="120"/>
        <end position="137"/>
    </location>
</feature>
<comment type="subcellular location">
    <subcellularLocation>
        <location evidence="1">Secreted</location>
    </subcellularLocation>
</comment>
<dbReference type="EMBL" id="AMQN01004851">
    <property type="status" value="NOT_ANNOTATED_CDS"/>
    <property type="molecule type" value="Genomic_DNA"/>
</dbReference>
<dbReference type="EnsemblMetazoa" id="CapteT180503">
    <property type="protein sequence ID" value="CapteP180503"/>
    <property type="gene ID" value="CapteG180503"/>
</dbReference>
<evidence type="ECO:0000256" key="6">
    <source>
        <dbReference type="ARBA" id="ARBA00023180"/>
    </source>
</evidence>
<dbReference type="OrthoDB" id="5953235at2759"/>
<dbReference type="InterPro" id="IPR009030">
    <property type="entry name" value="Growth_fac_rcpt_cys_sf"/>
</dbReference>
<name>R7V7C7_CAPTE</name>
<evidence type="ECO:0000256" key="9">
    <source>
        <dbReference type="SAM" id="Phobius"/>
    </source>
</evidence>
<dbReference type="SUPFAM" id="SSF57184">
    <property type="entry name" value="Growth factor receptor domain"/>
    <property type="match status" value="1"/>
</dbReference>
<feature type="disulfide bond" evidence="7">
    <location>
        <begin position="186"/>
        <end position="195"/>
    </location>
</feature>
<evidence type="ECO:0000256" key="3">
    <source>
        <dbReference type="ARBA" id="ARBA00022536"/>
    </source>
</evidence>
<feature type="transmembrane region" description="Helical" evidence="9">
    <location>
        <begin position="229"/>
        <end position="251"/>
    </location>
</feature>
<evidence type="ECO:0000256" key="5">
    <source>
        <dbReference type="ARBA" id="ARBA00023157"/>
    </source>
</evidence>
<dbReference type="STRING" id="283909.R7V7C7"/>
<dbReference type="InterPro" id="IPR000152">
    <property type="entry name" value="EGF-type_Asp/Asn_hydroxyl_site"/>
</dbReference>
<dbReference type="PROSITE" id="PS01186">
    <property type="entry name" value="EGF_2"/>
    <property type="match status" value="2"/>
</dbReference>
<dbReference type="PROSITE" id="PS00022">
    <property type="entry name" value="EGF_1"/>
    <property type="match status" value="2"/>
</dbReference>
<dbReference type="PANTHER" id="PTHR24033">
    <property type="entry name" value="EGF-LIKE DOMAIN-CONTAINING PROTEIN"/>
    <property type="match status" value="1"/>
</dbReference>
<evidence type="ECO:0000313" key="13">
    <source>
        <dbReference type="Proteomes" id="UP000014760"/>
    </source>
</evidence>
<feature type="disulfide bond" evidence="7">
    <location>
        <begin position="94"/>
        <end position="103"/>
    </location>
</feature>
<evidence type="ECO:0000256" key="1">
    <source>
        <dbReference type="ARBA" id="ARBA00004613"/>
    </source>
</evidence>
<keyword evidence="6" id="KW-0325">Glycoprotein</keyword>
<reference evidence="13" key="1">
    <citation type="submission" date="2012-12" db="EMBL/GenBank/DDBJ databases">
        <authorList>
            <person name="Hellsten U."/>
            <person name="Grimwood J."/>
            <person name="Chapman J.A."/>
            <person name="Shapiro H."/>
            <person name="Aerts A."/>
            <person name="Otillar R.P."/>
            <person name="Terry A.Y."/>
            <person name="Boore J.L."/>
            <person name="Simakov O."/>
            <person name="Marletaz F."/>
            <person name="Cho S.-J."/>
            <person name="Edsinger-Gonzales E."/>
            <person name="Havlak P."/>
            <person name="Kuo D.-H."/>
            <person name="Larsson T."/>
            <person name="Lv J."/>
            <person name="Arendt D."/>
            <person name="Savage R."/>
            <person name="Osoegawa K."/>
            <person name="de Jong P."/>
            <person name="Lindberg D.R."/>
            <person name="Seaver E.C."/>
            <person name="Weisblat D.A."/>
            <person name="Putnam N.H."/>
            <person name="Grigoriev I.V."/>
            <person name="Rokhsar D.S."/>
        </authorList>
    </citation>
    <scope>NUCLEOTIDE SEQUENCE</scope>
    <source>
        <strain evidence="13">I ESC-2004</strain>
    </source>
</reference>
<dbReference type="GO" id="GO:0005576">
    <property type="term" value="C:extracellular region"/>
    <property type="evidence" value="ECO:0007669"/>
    <property type="project" value="UniProtKB-SubCell"/>
</dbReference>
<dbReference type="SUPFAM" id="SSF57196">
    <property type="entry name" value="EGF/Laminin"/>
    <property type="match status" value="1"/>
</dbReference>
<keyword evidence="9" id="KW-1133">Transmembrane helix</keyword>
<dbReference type="SMART" id="SM00181">
    <property type="entry name" value="EGF"/>
    <property type="match status" value="4"/>
</dbReference>
<dbReference type="Pfam" id="PF00008">
    <property type="entry name" value="EGF"/>
    <property type="match status" value="2"/>
</dbReference>
<dbReference type="GO" id="GO:0005509">
    <property type="term" value="F:calcium ion binding"/>
    <property type="evidence" value="ECO:0007669"/>
    <property type="project" value="InterPro"/>
</dbReference>
<keyword evidence="13" id="KW-1185">Reference proteome</keyword>